<dbReference type="PANTHER" id="PTHR34387">
    <property type="entry name" value="SLR1258 PROTEIN"/>
    <property type="match status" value="1"/>
</dbReference>
<dbReference type="InterPro" id="IPR052022">
    <property type="entry name" value="26kDa_periplasmic_antigen"/>
</dbReference>
<dbReference type="RefSeq" id="WP_126776412.1">
    <property type="nucleotide sequence ID" value="NZ_PIPM01000003.1"/>
</dbReference>
<keyword evidence="1" id="KW-0732">Signal</keyword>
<dbReference type="EMBL" id="PIPM01000003">
    <property type="protein sequence ID" value="RUO35293.1"/>
    <property type="molecule type" value="Genomic_DNA"/>
</dbReference>
<protein>
    <recommendedName>
        <fullName evidence="4">SIMPL domain-containing protein</fullName>
    </recommendedName>
</protein>
<evidence type="ECO:0000256" key="1">
    <source>
        <dbReference type="SAM" id="SignalP"/>
    </source>
</evidence>
<dbReference type="Gene3D" id="3.30.70.2970">
    <property type="entry name" value="Protein of unknown function (DUF541), domain 2"/>
    <property type="match status" value="1"/>
</dbReference>
<comment type="caution">
    <text evidence="2">The sequence shown here is derived from an EMBL/GenBank/DDBJ whole genome shotgun (WGS) entry which is preliminary data.</text>
</comment>
<accession>A0A432WNC4</accession>
<evidence type="ECO:0008006" key="4">
    <source>
        <dbReference type="Google" id="ProtNLM"/>
    </source>
</evidence>
<evidence type="ECO:0000313" key="3">
    <source>
        <dbReference type="Proteomes" id="UP000288405"/>
    </source>
</evidence>
<reference evidence="2 3" key="1">
    <citation type="journal article" date="2011" name="Front. Microbiol.">
        <title>Genomic signatures of strain selection and enhancement in Bacillus atrophaeus var. globigii, a historical biowarfare simulant.</title>
        <authorList>
            <person name="Gibbons H.S."/>
            <person name="Broomall S.M."/>
            <person name="McNew L.A."/>
            <person name="Daligault H."/>
            <person name="Chapman C."/>
            <person name="Bruce D."/>
            <person name="Karavis M."/>
            <person name="Krepps M."/>
            <person name="McGregor P.A."/>
            <person name="Hong C."/>
            <person name="Park K.H."/>
            <person name="Akmal A."/>
            <person name="Feldman A."/>
            <person name="Lin J.S."/>
            <person name="Chang W.E."/>
            <person name="Higgs B.W."/>
            <person name="Demirev P."/>
            <person name="Lindquist J."/>
            <person name="Liem A."/>
            <person name="Fochler E."/>
            <person name="Read T.D."/>
            <person name="Tapia R."/>
            <person name="Johnson S."/>
            <person name="Bishop-Lilly K.A."/>
            <person name="Detter C."/>
            <person name="Han C."/>
            <person name="Sozhamannan S."/>
            <person name="Rosenzweig C.N."/>
            <person name="Skowronski E.W."/>
        </authorList>
    </citation>
    <scope>NUCLEOTIDE SEQUENCE [LARGE SCALE GENOMIC DNA]</scope>
    <source>
        <strain evidence="2 3">GYP-17</strain>
    </source>
</reference>
<dbReference type="Gene3D" id="3.30.110.170">
    <property type="entry name" value="Protein of unknown function (DUF541), domain 1"/>
    <property type="match status" value="1"/>
</dbReference>
<dbReference type="GO" id="GO:0006974">
    <property type="term" value="P:DNA damage response"/>
    <property type="evidence" value="ECO:0007669"/>
    <property type="project" value="TreeGrafter"/>
</dbReference>
<dbReference type="PROSITE" id="PS51257">
    <property type="entry name" value="PROKAR_LIPOPROTEIN"/>
    <property type="match status" value="1"/>
</dbReference>
<dbReference type="Proteomes" id="UP000288405">
    <property type="component" value="Unassembled WGS sequence"/>
</dbReference>
<feature type="chain" id="PRO_5019326671" description="SIMPL domain-containing protein" evidence="1">
    <location>
        <begin position="25"/>
        <end position="242"/>
    </location>
</feature>
<dbReference type="OrthoDB" id="6381835at2"/>
<keyword evidence="3" id="KW-1185">Reference proteome</keyword>
<organism evidence="2 3">
    <name type="scientific">Aliidiomarina sanyensis</name>
    <dbReference type="NCBI Taxonomy" id="1249555"/>
    <lineage>
        <taxon>Bacteria</taxon>
        <taxon>Pseudomonadati</taxon>
        <taxon>Pseudomonadota</taxon>
        <taxon>Gammaproteobacteria</taxon>
        <taxon>Alteromonadales</taxon>
        <taxon>Idiomarinaceae</taxon>
        <taxon>Aliidiomarina</taxon>
    </lineage>
</organism>
<sequence length="242" mass="26788">MTHRTCFFKLRLSLTALGLMAVMALVGCMPAPHGNIDPDTVHVTASGSAVGVPDQANIRFTVRFRGDALGDLQANTDRVTGQLRDVLLEHGVPREHIQSWQLQIQPRYNYRDGEAIFAGYEVSRVVQVTLADLNLFDRVIDDAIDVGVVQVDSIRFSIADPTALYAQAREEAVRQAHEKANELAKHSSRRISHLLRITEQGDAPAHMDMAPMRMAMESSVTEPGQQHISVSVQVEFALRPAR</sequence>
<name>A0A432WNC4_9GAMM</name>
<gene>
    <name evidence="2" type="ORF">CWE11_04525</name>
</gene>
<evidence type="ECO:0000313" key="2">
    <source>
        <dbReference type="EMBL" id="RUO35293.1"/>
    </source>
</evidence>
<dbReference type="Pfam" id="PF04402">
    <property type="entry name" value="SIMPL"/>
    <property type="match status" value="1"/>
</dbReference>
<dbReference type="InterPro" id="IPR007497">
    <property type="entry name" value="SIMPL/DUF541"/>
</dbReference>
<dbReference type="AlphaFoldDB" id="A0A432WNC4"/>
<proteinExistence type="predicted"/>
<dbReference type="PANTHER" id="PTHR34387:SF2">
    <property type="entry name" value="SLR1258 PROTEIN"/>
    <property type="match status" value="1"/>
</dbReference>
<feature type="signal peptide" evidence="1">
    <location>
        <begin position="1"/>
        <end position="24"/>
    </location>
</feature>